<keyword evidence="2" id="KW-0812">Transmembrane</keyword>
<reference evidence="4" key="2">
    <citation type="submission" date="2021-04" db="EMBL/GenBank/DDBJ databases">
        <authorList>
            <person name="Gilroy R."/>
        </authorList>
    </citation>
    <scope>NUCLEOTIDE SEQUENCE</scope>
    <source>
        <strain evidence="4">687</strain>
    </source>
</reference>
<dbReference type="InterPro" id="IPR052521">
    <property type="entry name" value="Cell_div_SPOR-domain"/>
</dbReference>
<accession>A0A9E2KNU6</accession>
<proteinExistence type="predicted"/>
<dbReference type="SUPFAM" id="SSF110997">
    <property type="entry name" value="Sporulation related repeat"/>
    <property type="match status" value="1"/>
</dbReference>
<gene>
    <name evidence="4" type="ORF">IAA31_04655</name>
</gene>
<dbReference type="Proteomes" id="UP000824150">
    <property type="component" value="Unassembled WGS sequence"/>
</dbReference>
<dbReference type="GO" id="GO:0042834">
    <property type="term" value="F:peptidoglycan binding"/>
    <property type="evidence" value="ECO:0007669"/>
    <property type="project" value="InterPro"/>
</dbReference>
<keyword evidence="2" id="KW-0472">Membrane</keyword>
<dbReference type="GO" id="GO:0030428">
    <property type="term" value="C:cell septum"/>
    <property type="evidence" value="ECO:0007669"/>
    <property type="project" value="TreeGrafter"/>
</dbReference>
<evidence type="ECO:0000313" key="5">
    <source>
        <dbReference type="Proteomes" id="UP000824150"/>
    </source>
</evidence>
<dbReference type="PANTHER" id="PTHR38687">
    <property type="entry name" value="CELL DIVISION PROTEIN DEDD-RELATED"/>
    <property type="match status" value="1"/>
</dbReference>
<dbReference type="PANTHER" id="PTHR38687:SF1">
    <property type="entry name" value="CELL DIVISION PROTEIN DEDD"/>
    <property type="match status" value="1"/>
</dbReference>
<dbReference type="AlphaFoldDB" id="A0A9E2KNU6"/>
<evidence type="ECO:0000259" key="3">
    <source>
        <dbReference type="PROSITE" id="PS51724"/>
    </source>
</evidence>
<feature type="region of interest" description="Disordered" evidence="1">
    <location>
        <begin position="150"/>
        <end position="169"/>
    </location>
</feature>
<dbReference type="GO" id="GO:0032153">
    <property type="term" value="C:cell division site"/>
    <property type="evidence" value="ECO:0007669"/>
    <property type="project" value="TreeGrafter"/>
</dbReference>
<feature type="compositionally biased region" description="Low complexity" evidence="1">
    <location>
        <begin position="157"/>
        <end position="169"/>
    </location>
</feature>
<dbReference type="Pfam" id="PF05036">
    <property type="entry name" value="SPOR"/>
    <property type="match status" value="1"/>
</dbReference>
<dbReference type="EMBL" id="JAHLFG010000049">
    <property type="protein sequence ID" value="MBU3826762.1"/>
    <property type="molecule type" value="Genomic_DNA"/>
</dbReference>
<protein>
    <submittedName>
        <fullName evidence="4">SPOR domain-containing protein</fullName>
    </submittedName>
</protein>
<dbReference type="InterPro" id="IPR036680">
    <property type="entry name" value="SPOR-like_sf"/>
</dbReference>
<feature type="domain" description="SPOR" evidence="3">
    <location>
        <begin position="168"/>
        <end position="247"/>
    </location>
</feature>
<evidence type="ECO:0000256" key="2">
    <source>
        <dbReference type="SAM" id="Phobius"/>
    </source>
</evidence>
<sequence length="248" mass="26118">MAVTKALRNRIVGFLILLSLILMVLPLLISEPNTQGVAQQANEDIIAIDKNGALTDENGNILTAAEPDYATLLAPEEDHTTLTLTAPDPSAAPQLKTDNTEVLTAANQPSSPAPVEQLTAPKQEILTAPQVKPAPAPTPSNTEILRAPAKAEPKPAPVASATPAPTATVPQSGYTIQVGVFSQQSNAENAVRKLRAGNLTAYTEKVTINGKNMVRVYAGQASSRQALEPVLKQVERLTGAKGKIVSRK</sequence>
<keyword evidence="2" id="KW-1133">Transmembrane helix</keyword>
<organism evidence="4 5">
    <name type="scientific">Candidatus Anaerobiospirillum merdipullorum</name>
    <dbReference type="NCBI Taxonomy" id="2838450"/>
    <lineage>
        <taxon>Bacteria</taxon>
        <taxon>Pseudomonadati</taxon>
        <taxon>Pseudomonadota</taxon>
        <taxon>Gammaproteobacteria</taxon>
        <taxon>Aeromonadales</taxon>
        <taxon>Succinivibrionaceae</taxon>
        <taxon>Anaerobiospirillum</taxon>
    </lineage>
</organism>
<dbReference type="PROSITE" id="PS51724">
    <property type="entry name" value="SPOR"/>
    <property type="match status" value="1"/>
</dbReference>
<name>A0A9E2KNU6_9GAMM</name>
<dbReference type="GO" id="GO:0032506">
    <property type="term" value="P:cytokinetic process"/>
    <property type="evidence" value="ECO:0007669"/>
    <property type="project" value="TreeGrafter"/>
</dbReference>
<comment type="caution">
    <text evidence="4">The sequence shown here is derived from an EMBL/GenBank/DDBJ whole genome shotgun (WGS) entry which is preliminary data.</text>
</comment>
<evidence type="ECO:0000256" key="1">
    <source>
        <dbReference type="SAM" id="MobiDB-lite"/>
    </source>
</evidence>
<reference evidence="4" key="1">
    <citation type="journal article" date="2021" name="PeerJ">
        <title>Extensive microbial diversity within the chicken gut microbiome revealed by metagenomics and culture.</title>
        <authorList>
            <person name="Gilroy R."/>
            <person name="Ravi A."/>
            <person name="Getino M."/>
            <person name="Pursley I."/>
            <person name="Horton D.L."/>
            <person name="Alikhan N.F."/>
            <person name="Baker D."/>
            <person name="Gharbi K."/>
            <person name="Hall N."/>
            <person name="Watson M."/>
            <person name="Adriaenssens E.M."/>
            <person name="Foster-Nyarko E."/>
            <person name="Jarju S."/>
            <person name="Secka A."/>
            <person name="Antonio M."/>
            <person name="Oren A."/>
            <person name="Chaudhuri R.R."/>
            <person name="La Ragione R."/>
            <person name="Hildebrand F."/>
            <person name="Pallen M.J."/>
        </authorList>
    </citation>
    <scope>NUCLEOTIDE SEQUENCE</scope>
    <source>
        <strain evidence="4">687</strain>
    </source>
</reference>
<evidence type="ECO:0000313" key="4">
    <source>
        <dbReference type="EMBL" id="MBU3826762.1"/>
    </source>
</evidence>
<dbReference type="Gene3D" id="3.30.70.1070">
    <property type="entry name" value="Sporulation related repeat"/>
    <property type="match status" value="1"/>
</dbReference>
<dbReference type="InterPro" id="IPR007730">
    <property type="entry name" value="SPOR-like_dom"/>
</dbReference>
<feature type="transmembrane region" description="Helical" evidence="2">
    <location>
        <begin position="12"/>
        <end position="29"/>
    </location>
</feature>